<geneLocation type="plasmid" evidence="1 4">
    <name>unnamed4</name>
</geneLocation>
<gene>
    <name evidence="1" type="ORF">DLJ82_6953</name>
    <name evidence="3" type="ORF">ELH90_31050</name>
    <name evidence="2" type="ORF">GUK36_32175</name>
</gene>
<reference evidence="1 4" key="1">
    <citation type="submission" date="2018-07" db="EMBL/GenBank/DDBJ databases">
        <title>Rhizobium leguminosarum strain:ATCC 14479 Genome sequencing and assembly.</title>
        <authorList>
            <person name="Chakraborty R."/>
        </authorList>
    </citation>
    <scope>NUCLEOTIDE SEQUENCE [LARGE SCALE GENOMIC DNA]</scope>
    <source>
        <strain evidence="1 4">ATCC 14479</strain>
        <plasmid evidence="4">Plasmid unnamed4</plasmid>
        <plasmid evidence="1">unnamed4</plasmid>
    </source>
</reference>
<evidence type="ECO:0000313" key="3">
    <source>
        <dbReference type="EMBL" id="TAY43738.1"/>
    </source>
</evidence>
<dbReference type="Proteomes" id="UP000251166">
    <property type="component" value="Plasmid unnamed4"/>
</dbReference>
<dbReference type="AlphaFoldDB" id="A0A2Z4YXX7"/>
<proteinExistence type="predicted"/>
<dbReference type="Proteomes" id="UP000471409">
    <property type="component" value="Unassembled WGS sequence"/>
</dbReference>
<dbReference type="EMBL" id="SIOP01000003">
    <property type="protein sequence ID" value="TAY43738.1"/>
    <property type="molecule type" value="Genomic_DNA"/>
</dbReference>
<geneLocation type="plasmid" evidence="3">
    <name>pSM135B_Rh02</name>
</geneLocation>
<dbReference type="GeneID" id="61427816"/>
<organism evidence="1 4">
    <name type="scientific">Rhizobium leguminosarum</name>
    <dbReference type="NCBI Taxonomy" id="384"/>
    <lineage>
        <taxon>Bacteria</taxon>
        <taxon>Pseudomonadati</taxon>
        <taxon>Pseudomonadota</taxon>
        <taxon>Alphaproteobacteria</taxon>
        <taxon>Hyphomicrobiales</taxon>
        <taxon>Rhizobiaceae</taxon>
        <taxon>Rhizobium/Agrobacterium group</taxon>
        <taxon>Rhizobium</taxon>
    </lineage>
</organism>
<dbReference type="EMBL" id="WXXP01000018">
    <property type="protein sequence ID" value="NEK54054.1"/>
    <property type="molecule type" value="Genomic_DNA"/>
</dbReference>
<keyword evidence="1" id="KW-0614">Plasmid</keyword>
<accession>A0A2Z4YXX7</accession>
<sequence length="190" mass="21961">MSVDYMLLNLDTGDMIAVGKQRTHPAVPEIGILEDHTFFDGIPHCDQSEDREELYRRSGHILNFFLAHSRGCRIIVMATQDILDILDEMDEEPGEPIMHGGSMHIQNERVGAPYFQRRLQHTKSRQPKSDAEKEVQEKRALQYRDEIKQLIRANVVKIPNKIGELVPTFQAGDMDPDPVFVPWDDRRRSR</sequence>
<reference evidence="2 6" key="3">
    <citation type="submission" date="2020-01" db="EMBL/GenBank/DDBJ databases">
        <title>Rhizobium genotypes associated with high levels of biological nitrogen fixation by grain legumes in a temperate-maritime cropping system.</title>
        <authorList>
            <person name="Maluk M."/>
            <person name="Francesc Ferrando Molina F."/>
            <person name="Lopez Del Egido L."/>
            <person name="Lafos M."/>
            <person name="Langarica-Fuentes A."/>
            <person name="Gebre Yohannes G."/>
            <person name="Young M.W."/>
            <person name="Martin P."/>
            <person name="Gantlett R."/>
            <person name="Kenicer G."/>
            <person name="Hawes C."/>
            <person name="Begg G.S."/>
            <person name="Quilliam R.S."/>
            <person name="Squire G.R."/>
            <person name="Poole P.S."/>
            <person name="Young P.W."/>
            <person name="Iannetta P.M."/>
            <person name="James E.K."/>
        </authorList>
    </citation>
    <scope>NUCLEOTIDE SEQUENCE [LARGE SCALE GENOMIC DNA]</scope>
    <source>
        <strain evidence="2 6">JHI944</strain>
    </source>
</reference>
<dbReference type="Proteomes" id="UP000292974">
    <property type="component" value="Unassembled WGS sequence"/>
</dbReference>
<evidence type="ECO:0000313" key="2">
    <source>
        <dbReference type="EMBL" id="NEK54054.1"/>
    </source>
</evidence>
<evidence type="ECO:0000313" key="5">
    <source>
        <dbReference type="Proteomes" id="UP000292974"/>
    </source>
</evidence>
<reference evidence="3 5" key="2">
    <citation type="submission" date="2019-02" db="EMBL/GenBank/DDBJ databases">
        <title>The genomic architecture of introgression among sibling species of bacteria.</title>
        <authorList>
            <person name="Cavassim M.I.A."/>
            <person name="Moeskjaer S."/>
            <person name="Moslemi C."/>
            <person name="Fields B."/>
            <person name="Bachmann A."/>
            <person name="Vilhjalmsson B."/>
            <person name="Schierup M.H."/>
            <person name="Young J.P.W."/>
            <person name="Andersen S.U."/>
        </authorList>
    </citation>
    <scope>NUCLEOTIDE SEQUENCE [LARGE SCALE GENOMIC DNA]</scope>
    <source>
        <strain evidence="3 5">SM135B</strain>
        <plasmid evidence="3">pSM135B_Rh02</plasmid>
    </source>
</reference>
<evidence type="ECO:0000313" key="4">
    <source>
        <dbReference type="Proteomes" id="UP000251166"/>
    </source>
</evidence>
<protein>
    <submittedName>
        <fullName evidence="1">Uncharacterized protein</fullName>
    </submittedName>
</protein>
<evidence type="ECO:0000313" key="6">
    <source>
        <dbReference type="Proteomes" id="UP000471409"/>
    </source>
</evidence>
<dbReference type="EMBL" id="CP030764">
    <property type="protein sequence ID" value="AXA44923.1"/>
    <property type="molecule type" value="Genomic_DNA"/>
</dbReference>
<evidence type="ECO:0000313" key="1">
    <source>
        <dbReference type="EMBL" id="AXA44923.1"/>
    </source>
</evidence>
<dbReference type="RefSeq" id="WP_018246570.1">
    <property type="nucleotide sequence ID" value="NZ_CP030764.1"/>
</dbReference>
<name>A0A2Z4YXX7_RHILE</name>